<keyword evidence="3" id="KW-1185">Reference proteome</keyword>
<organism evidence="2 3">
    <name type="scientific">Periplaneta americana</name>
    <name type="common">American cockroach</name>
    <name type="synonym">Blatta americana</name>
    <dbReference type="NCBI Taxonomy" id="6978"/>
    <lineage>
        <taxon>Eukaryota</taxon>
        <taxon>Metazoa</taxon>
        <taxon>Ecdysozoa</taxon>
        <taxon>Arthropoda</taxon>
        <taxon>Hexapoda</taxon>
        <taxon>Insecta</taxon>
        <taxon>Pterygota</taxon>
        <taxon>Neoptera</taxon>
        <taxon>Polyneoptera</taxon>
        <taxon>Dictyoptera</taxon>
        <taxon>Blattodea</taxon>
        <taxon>Blattoidea</taxon>
        <taxon>Blattidae</taxon>
        <taxon>Blattinae</taxon>
        <taxon>Periplaneta</taxon>
    </lineage>
</organism>
<gene>
    <name evidence="2" type="ORF">ANN_19420</name>
</gene>
<feature type="compositionally biased region" description="Basic and acidic residues" evidence="1">
    <location>
        <begin position="97"/>
        <end position="110"/>
    </location>
</feature>
<dbReference type="EMBL" id="JAJSOF020000031">
    <property type="protein sequence ID" value="KAJ4430829.1"/>
    <property type="molecule type" value="Genomic_DNA"/>
</dbReference>
<evidence type="ECO:0000313" key="3">
    <source>
        <dbReference type="Proteomes" id="UP001148838"/>
    </source>
</evidence>
<protein>
    <submittedName>
        <fullName evidence="2">Uncharacterized protein</fullName>
    </submittedName>
</protein>
<dbReference type="Proteomes" id="UP001148838">
    <property type="component" value="Unassembled WGS sequence"/>
</dbReference>
<evidence type="ECO:0000313" key="2">
    <source>
        <dbReference type="EMBL" id="KAJ4430829.1"/>
    </source>
</evidence>
<sequence length="135" mass="15439">MGESRNAYRVLVARPEGKTLLERSRRKWEDNVTTDLRKVGYDAKDWIILAQNRGGLISIGKSGRRKNDDETDQEEKKKLAGSLAEKNLHTEGCIGRNGEREKKISDDRRRQTIGKLGESWLSSERPALKQNTMNE</sequence>
<reference evidence="2 3" key="1">
    <citation type="journal article" date="2022" name="Allergy">
        <title>Genome assembly and annotation of Periplaneta americana reveal a comprehensive cockroach allergen profile.</title>
        <authorList>
            <person name="Wang L."/>
            <person name="Xiong Q."/>
            <person name="Saelim N."/>
            <person name="Wang L."/>
            <person name="Nong W."/>
            <person name="Wan A.T."/>
            <person name="Shi M."/>
            <person name="Liu X."/>
            <person name="Cao Q."/>
            <person name="Hui J.H.L."/>
            <person name="Sookrung N."/>
            <person name="Leung T.F."/>
            <person name="Tungtrongchitr A."/>
            <person name="Tsui S.K.W."/>
        </authorList>
    </citation>
    <scope>NUCLEOTIDE SEQUENCE [LARGE SCALE GENOMIC DNA]</scope>
    <source>
        <strain evidence="2">PWHHKU_190912</strain>
    </source>
</reference>
<proteinExistence type="predicted"/>
<name>A0ABQ8S9U5_PERAM</name>
<evidence type="ECO:0000256" key="1">
    <source>
        <dbReference type="SAM" id="MobiDB-lite"/>
    </source>
</evidence>
<comment type="caution">
    <text evidence="2">The sequence shown here is derived from an EMBL/GenBank/DDBJ whole genome shotgun (WGS) entry which is preliminary data.</text>
</comment>
<accession>A0ABQ8S9U5</accession>
<feature type="region of interest" description="Disordered" evidence="1">
    <location>
        <begin position="58"/>
        <end position="135"/>
    </location>
</feature>